<dbReference type="EMBL" id="JBGOOW010000028">
    <property type="protein sequence ID" value="MEZ8182776.1"/>
    <property type="molecule type" value="Genomic_DNA"/>
</dbReference>
<dbReference type="AlphaFoldDB" id="A0A2N7C8L3"/>
<evidence type="ECO:0000259" key="5">
    <source>
        <dbReference type="PROSITE" id="PS50931"/>
    </source>
</evidence>
<dbReference type="SUPFAM" id="SSF46785">
    <property type="entry name" value="Winged helix' DNA-binding domain"/>
    <property type="match status" value="1"/>
</dbReference>
<comment type="caution">
    <text evidence="7">The sequence shown here is derived from an EMBL/GenBank/DDBJ whole genome shotgun (WGS) entry which is preliminary data.</text>
</comment>
<dbReference type="InterPro" id="IPR005119">
    <property type="entry name" value="LysR_subst-bd"/>
</dbReference>
<dbReference type="Proteomes" id="UP001569200">
    <property type="component" value="Unassembled WGS sequence"/>
</dbReference>
<evidence type="ECO:0000313" key="8">
    <source>
        <dbReference type="Proteomes" id="UP000235405"/>
    </source>
</evidence>
<dbReference type="InterPro" id="IPR036390">
    <property type="entry name" value="WH_DNA-bd_sf"/>
</dbReference>
<comment type="similarity">
    <text evidence="1">Belongs to the LysR transcriptional regulatory family.</text>
</comment>
<dbReference type="EMBL" id="MCSW01000222">
    <property type="protein sequence ID" value="PMF17387.1"/>
    <property type="molecule type" value="Genomic_DNA"/>
</dbReference>
<proteinExistence type="inferred from homology"/>
<dbReference type="PRINTS" id="PR00039">
    <property type="entry name" value="HTHLYSR"/>
</dbReference>
<dbReference type="Gene3D" id="1.10.10.10">
    <property type="entry name" value="Winged helix-like DNA-binding domain superfamily/Winged helix DNA-binding domain"/>
    <property type="match status" value="1"/>
</dbReference>
<dbReference type="InterPro" id="IPR050389">
    <property type="entry name" value="LysR-type_TF"/>
</dbReference>
<protein>
    <submittedName>
        <fullName evidence="6 7">Transcriptional regulator</fullName>
    </submittedName>
</protein>
<keyword evidence="9" id="KW-1185">Reference proteome</keyword>
<reference evidence="8" key="1">
    <citation type="submission" date="2016-07" db="EMBL/GenBank/DDBJ databases">
        <title>Nontailed viruses are major unrecognized killers of bacteria in the ocean.</title>
        <authorList>
            <person name="Kauffman K."/>
            <person name="Hussain F."/>
            <person name="Yang J."/>
            <person name="Arevalo P."/>
            <person name="Brown J."/>
            <person name="Cutler M."/>
            <person name="Kelly L."/>
            <person name="Polz M.F."/>
        </authorList>
    </citation>
    <scope>NUCLEOTIDE SEQUENCE [LARGE SCALE GENOMIC DNA]</scope>
    <source>
        <strain evidence="8">10N.286.54.F3</strain>
    </source>
</reference>
<organism evidence="7 8">
    <name type="scientific">Vibrio splendidus</name>
    <dbReference type="NCBI Taxonomy" id="29497"/>
    <lineage>
        <taxon>Bacteria</taxon>
        <taxon>Pseudomonadati</taxon>
        <taxon>Pseudomonadota</taxon>
        <taxon>Gammaproteobacteria</taxon>
        <taxon>Vibrionales</taxon>
        <taxon>Vibrionaceae</taxon>
        <taxon>Vibrio</taxon>
    </lineage>
</organism>
<accession>A0A2N7C8L3</accession>
<gene>
    <name evidence="6" type="ORF">ACED33_18970</name>
    <name evidence="7" type="ORF">BCV19_01800</name>
</gene>
<evidence type="ECO:0000256" key="3">
    <source>
        <dbReference type="ARBA" id="ARBA00023125"/>
    </source>
</evidence>
<feature type="domain" description="HTH lysR-type" evidence="5">
    <location>
        <begin position="4"/>
        <end position="61"/>
    </location>
</feature>
<dbReference type="Pfam" id="PF03466">
    <property type="entry name" value="LysR_substrate"/>
    <property type="match status" value="1"/>
</dbReference>
<evidence type="ECO:0000256" key="2">
    <source>
        <dbReference type="ARBA" id="ARBA00023015"/>
    </source>
</evidence>
<dbReference type="Gene3D" id="3.40.190.10">
    <property type="entry name" value="Periplasmic binding protein-like II"/>
    <property type="match status" value="2"/>
</dbReference>
<evidence type="ECO:0000256" key="4">
    <source>
        <dbReference type="ARBA" id="ARBA00023163"/>
    </source>
</evidence>
<reference evidence="7" key="3">
    <citation type="journal article" date="2018" name="Nature">
        <title>A major lineage of non-tailed dsDNA viruses as unrecognized killers of marine bacteria.</title>
        <authorList>
            <person name="Kauffman K.M."/>
            <person name="Hussain F.A."/>
            <person name="Yang J."/>
            <person name="Arevalo P."/>
            <person name="Brown J.M."/>
            <person name="Chang W.K."/>
            <person name="VanInsberghe D."/>
            <person name="Elsherbini J."/>
            <person name="Sharma R.S."/>
            <person name="Cutler M.B."/>
            <person name="Kelly L."/>
            <person name="Polz M.F."/>
        </authorList>
    </citation>
    <scope>NUCLEOTIDE SEQUENCE</scope>
    <source>
        <strain evidence="7">10N.286.54.F3</strain>
    </source>
</reference>
<reference evidence="7" key="2">
    <citation type="submission" date="2016-07" db="EMBL/GenBank/DDBJ databases">
        <authorList>
            <person name="Wan K."/>
            <person name="Booth B."/>
            <person name="Spirohn K."/>
            <person name="Hao T."/>
            <person name="Hu Y."/>
            <person name="Calderwood M."/>
            <person name="Hill D."/>
            <person name="Mohr S."/>
            <person name="Vidal M."/>
            <person name="Celniker S."/>
            <person name="Perrimon N."/>
        </authorList>
    </citation>
    <scope>NUCLEOTIDE SEQUENCE</scope>
    <source>
        <strain evidence="7">10N.286.54.F3</strain>
    </source>
</reference>
<dbReference type="GO" id="GO:0003700">
    <property type="term" value="F:DNA-binding transcription factor activity"/>
    <property type="evidence" value="ECO:0007669"/>
    <property type="project" value="InterPro"/>
</dbReference>
<dbReference type="Pfam" id="PF00126">
    <property type="entry name" value="HTH_1"/>
    <property type="match status" value="1"/>
</dbReference>
<dbReference type="GO" id="GO:0003677">
    <property type="term" value="F:DNA binding"/>
    <property type="evidence" value="ECO:0007669"/>
    <property type="project" value="UniProtKB-KW"/>
</dbReference>
<keyword evidence="2" id="KW-0805">Transcription regulation</keyword>
<keyword evidence="3" id="KW-0238">DNA-binding</keyword>
<dbReference type="Proteomes" id="UP000235405">
    <property type="component" value="Unassembled WGS sequence"/>
</dbReference>
<evidence type="ECO:0000313" key="7">
    <source>
        <dbReference type="EMBL" id="PMF17387.1"/>
    </source>
</evidence>
<keyword evidence="4" id="KW-0804">Transcription</keyword>
<name>A0A2N7C8L3_VIBSP</name>
<dbReference type="PANTHER" id="PTHR30118:SF7">
    <property type="entry name" value="TRANSCRIPTIONAL REGULATOR LYSR FAMILY"/>
    <property type="match status" value="1"/>
</dbReference>
<dbReference type="InterPro" id="IPR036388">
    <property type="entry name" value="WH-like_DNA-bd_sf"/>
</dbReference>
<dbReference type="PROSITE" id="PS50931">
    <property type="entry name" value="HTH_LYSR"/>
    <property type="match status" value="1"/>
</dbReference>
<dbReference type="InterPro" id="IPR000847">
    <property type="entry name" value="LysR_HTH_N"/>
</dbReference>
<evidence type="ECO:0000313" key="9">
    <source>
        <dbReference type="Proteomes" id="UP001569200"/>
    </source>
</evidence>
<evidence type="ECO:0000313" key="6">
    <source>
        <dbReference type="EMBL" id="MEZ8182776.1"/>
    </source>
</evidence>
<sequence length="304" mass="34455">MKQLDLNLIRVFLVLLETQNTRIAGNKLALSQPAVSKALGRLREYFDDELFTRVHSGLKPTPRALELGERLPMIMESLDDVILETPSFDPAEYQGNITIAINGFISNWLGARLCLGLIQEAPNAQVNIVNWGSQTLKKLLDGEIQAAINFSPIDTNKQFTHQIIGEDDFVGLVKTGHPLAGKVISQQEIDEAEYASLVIPGWNDIQPYIAKHLSTEQLKVKARSSYLHTLLEVIKQSDMILPCSKQLALYLHEEFDYLSFPDYAPEELKKIVLVESHNKRMHPMNQWLKRKIITTSQTIIKEKQ</sequence>
<dbReference type="SUPFAM" id="SSF53850">
    <property type="entry name" value="Periplasmic binding protein-like II"/>
    <property type="match status" value="1"/>
</dbReference>
<reference evidence="6 9" key="4">
    <citation type="submission" date="2024-06" db="EMBL/GenBank/DDBJ databases">
        <authorList>
            <person name="Steensen K."/>
            <person name="Seneca J."/>
            <person name="Bartlau N."/>
            <person name="Yu A.X."/>
            <person name="Polz M.F."/>
        </authorList>
    </citation>
    <scope>NUCLEOTIDE SEQUENCE [LARGE SCALE GENOMIC DNA]</scope>
    <source>
        <strain evidence="6 9">1F145</strain>
    </source>
</reference>
<evidence type="ECO:0000256" key="1">
    <source>
        <dbReference type="ARBA" id="ARBA00009437"/>
    </source>
</evidence>
<dbReference type="RefSeq" id="WP_065606858.1">
    <property type="nucleotide sequence ID" value="NZ_CAWMQX010000105.1"/>
</dbReference>
<dbReference type="PANTHER" id="PTHR30118">
    <property type="entry name" value="HTH-TYPE TRANSCRIPTIONAL REGULATOR LEUO-RELATED"/>
    <property type="match status" value="1"/>
</dbReference>